<evidence type="ECO:0000313" key="1">
    <source>
        <dbReference type="EMBL" id="MBA0758237.1"/>
    </source>
</evidence>
<sequence length="56" mass="6503">MVIQTKNSTKACQMGKDFLMTCFARKASERWSVEMLLSHLFLMVLKPTVYGKYNLL</sequence>
<protein>
    <submittedName>
        <fullName evidence="1">Uncharacterized protein</fullName>
    </submittedName>
</protein>
<name>A0A7J9DBW5_9ROSI</name>
<reference evidence="1 2" key="1">
    <citation type="journal article" date="2019" name="Genome Biol. Evol.">
        <title>Insights into the evolution of the New World diploid cottons (Gossypium, subgenus Houzingenia) based on genome sequencing.</title>
        <authorList>
            <person name="Grover C.E."/>
            <person name="Arick M.A. 2nd"/>
            <person name="Thrash A."/>
            <person name="Conover J.L."/>
            <person name="Sanders W.S."/>
            <person name="Peterson D.G."/>
            <person name="Frelichowski J.E."/>
            <person name="Scheffler J.A."/>
            <person name="Scheffler B.E."/>
            <person name="Wendel J.F."/>
        </authorList>
    </citation>
    <scope>NUCLEOTIDE SEQUENCE [LARGE SCALE GENOMIC DNA]</scope>
    <source>
        <strain evidence="1">8</strain>
        <tissue evidence="1">Leaf</tissue>
    </source>
</reference>
<comment type="caution">
    <text evidence="1">The sequence shown here is derived from an EMBL/GenBank/DDBJ whole genome shotgun (WGS) entry which is preliminary data.</text>
</comment>
<organism evidence="1 2">
    <name type="scientific">Gossypium trilobum</name>
    <dbReference type="NCBI Taxonomy" id="34281"/>
    <lineage>
        <taxon>Eukaryota</taxon>
        <taxon>Viridiplantae</taxon>
        <taxon>Streptophyta</taxon>
        <taxon>Embryophyta</taxon>
        <taxon>Tracheophyta</taxon>
        <taxon>Spermatophyta</taxon>
        <taxon>Magnoliopsida</taxon>
        <taxon>eudicotyledons</taxon>
        <taxon>Gunneridae</taxon>
        <taxon>Pentapetalae</taxon>
        <taxon>rosids</taxon>
        <taxon>malvids</taxon>
        <taxon>Malvales</taxon>
        <taxon>Malvaceae</taxon>
        <taxon>Malvoideae</taxon>
        <taxon>Gossypium</taxon>
    </lineage>
</organism>
<dbReference type="AlphaFoldDB" id="A0A7J9DBW5"/>
<evidence type="ECO:0000313" key="2">
    <source>
        <dbReference type="Proteomes" id="UP000593568"/>
    </source>
</evidence>
<proteinExistence type="predicted"/>
<dbReference type="Proteomes" id="UP000593568">
    <property type="component" value="Unassembled WGS sequence"/>
</dbReference>
<keyword evidence="2" id="KW-1185">Reference proteome</keyword>
<dbReference type="EMBL" id="JABEZW010000001">
    <property type="protein sequence ID" value="MBA0758237.1"/>
    <property type="molecule type" value="Genomic_DNA"/>
</dbReference>
<accession>A0A7J9DBW5</accession>
<gene>
    <name evidence="1" type="ORF">Gotri_021252</name>
</gene>